<dbReference type="EC" id="1.2.4.2" evidence="5"/>
<dbReference type="GO" id="GO:0030976">
    <property type="term" value="F:thiamine pyrophosphate binding"/>
    <property type="evidence" value="ECO:0007669"/>
    <property type="project" value="InterPro"/>
</dbReference>
<dbReference type="GO" id="GO:0006099">
    <property type="term" value="P:tricarboxylic acid cycle"/>
    <property type="evidence" value="ECO:0007669"/>
    <property type="project" value="TreeGrafter"/>
</dbReference>
<reference evidence="13 14" key="1">
    <citation type="submission" date="2016-10" db="EMBL/GenBank/DDBJ databases">
        <authorList>
            <person name="de Groot N.N."/>
        </authorList>
    </citation>
    <scope>NUCLEOTIDE SEQUENCE [LARGE SCALE GENOMIC DNA]</scope>
    <source>
        <strain evidence="13">1</strain>
    </source>
</reference>
<organism evidence="13 14">
    <name type="scientific">Nitrosomonas mobilis</name>
    <dbReference type="NCBI Taxonomy" id="51642"/>
    <lineage>
        <taxon>Bacteria</taxon>
        <taxon>Pseudomonadati</taxon>
        <taxon>Pseudomonadota</taxon>
        <taxon>Betaproteobacteria</taxon>
        <taxon>Nitrosomonadales</taxon>
        <taxon>Nitrosomonadaceae</taxon>
        <taxon>Nitrosomonas</taxon>
    </lineage>
</organism>
<dbReference type="GO" id="GO:0006096">
    <property type="term" value="P:glycolytic process"/>
    <property type="evidence" value="ECO:0007669"/>
    <property type="project" value="UniProtKB-KW"/>
</dbReference>
<sequence length="946" mass="107052">MLFGANAAFIEMLYEQYLVNPADVPAQWREYFDSLQQAETISARDVPHTPIIESLKRASVVQTSATPTPASQPVVTNVELVDPEIRIRKQVAVLQLINTYRFLGVRRANLDPLNLQQTADVPELDPAFYGLSDVDMEQVFNAGSLVGPQQATLKEIIQRLQMTYCGSVGAEYMYVADIRQKRWIQNRLESIMAQPVFPPEYKRHILERLSAAEGFEKYLHNRYVGQKRFSGEGNESLIPLLDKLLQHAGTAGVKEIAIGMAHRGRLNVLVNTLGKMPSELFQEFEGKKPQLLTSGDVKYHQGFSSAVMTPGGIVHLALAFNPSHLEIVNPVVEGSVRARQHRLGDKTGDLVIPVLIHGDAAFAGQGVVMETLNLSQTRGYGTGGTIHVIINNQIGFTTSDPRDSRSSLYCTDVAKMIDAPVFHVNGDDPEAVVLITEIALDFRMQFRKDVVIDLVCFRKQGHNEQDEPMVTQPSMYRVIRQHPGTRRLYADRLIQQAVVEEAEVAMLEQSYREAMDAGCNPNKTICYDYKSPHGVNWAIFQESDEWNKPVKTGVSIEDLRYLAQRLTDIPATFQLQSRVQKIIDDRRSMGKSELLLDWGMAESLAYASLLKDGYPIRISGQDCGRGTFFHRHAVLHDQQREQDQWEDGIYIPLRHIAPKQPDFVIIDSILSEEAVLGFEYGYSTAQPNELVIWEAQFGDFANGAQVVIDQFIASGEAKWGRLCGLVMLLPHGYEGQGPEHSSARLERFLQLCAEYNIQVCVPSTPAQIFHLLRRQMIRPMRKPLIVMTPKSMLRHKEAVSPLEELASGRFQMVIGEAEALDVDKIRRVIVCSGKIYYELIAYRHKHEIADMAVIRLEQLYPFPHEEFHAQINHYVRAREVLWCQEEPGNQGAWHRIQHYLLRHMRPDQVLGYALRPSAASPSVGYLALDRLRQKEVIEAAFRDKLE</sequence>
<protein>
    <recommendedName>
        <fullName evidence="6">2-oxoglutarate dehydrogenase E1 component</fullName>
        <ecNumber evidence="5">1.2.4.2</ecNumber>
    </recommendedName>
    <alternativeName>
        <fullName evidence="10">Alpha-ketoglutarate dehydrogenase</fullName>
    </alternativeName>
</protein>
<evidence type="ECO:0000256" key="7">
    <source>
        <dbReference type="ARBA" id="ARBA00023002"/>
    </source>
</evidence>
<dbReference type="InterPro" id="IPR029061">
    <property type="entry name" value="THDP-binding"/>
</dbReference>
<dbReference type="Pfam" id="PF16870">
    <property type="entry name" value="OxoGdeHyase_C"/>
    <property type="match status" value="1"/>
</dbReference>
<evidence type="ECO:0000256" key="8">
    <source>
        <dbReference type="ARBA" id="ARBA00023052"/>
    </source>
</evidence>
<evidence type="ECO:0000256" key="10">
    <source>
        <dbReference type="ARBA" id="ARBA00030680"/>
    </source>
</evidence>
<proteinExistence type="inferred from homology"/>
<gene>
    <name evidence="13" type="primary">sucA</name>
    <name evidence="13" type="ORF">NSMM_610011</name>
</gene>
<dbReference type="InterPro" id="IPR001017">
    <property type="entry name" value="DH_E1"/>
</dbReference>
<dbReference type="EMBL" id="FMWO01000071">
    <property type="protein sequence ID" value="SCZ86597.1"/>
    <property type="molecule type" value="Genomic_DNA"/>
</dbReference>
<comment type="subunit">
    <text evidence="4">Homodimer. Part of the 2-oxoglutarate dehydrogenase (OGDH) complex composed of E1 (2-oxoglutarate dehydrogenase), E2 (dihydrolipoamide succinyltransferase) and E3 (dihydrolipoamide dehydrogenase); the complex contains multiple copies of the three enzymatic components (E1, E2 and E3).</text>
</comment>
<comment type="similarity">
    <text evidence="3">Belongs to the alpha-ketoglutarate dehydrogenase family.</text>
</comment>
<dbReference type="STRING" id="51642.NSMM_610011"/>
<dbReference type="InterPro" id="IPR011603">
    <property type="entry name" value="2oxoglutarate_DH_E1"/>
</dbReference>
<dbReference type="SMART" id="SM00861">
    <property type="entry name" value="Transket_pyr"/>
    <property type="match status" value="1"/>
</dbReference>
<dbReference type="Gene3D" id="3.40.50.970">
    <property type="match status" value="1"/>
</dbReference>
<evidence type="ECO:0000313" key="14">
    <source>
        <dbReference type="Proteomes" id="UP000198729"/>
    </source>
</evidence>
<dbReference type="Pfam" id="PF02779">
    <property type="entry name" value="Transket_pyr"/>
    <property type="match status" value="1"/>
</dbReference>
<comment type="function">
    <text evidence="2">E1 component of the 2-oxoglutarate dehydrogenase (OGDH) complex which catalyzes the decarboxylation of 2-oxoglutarate, the first step in the conversion of 2-oxoglutarate to succinyl-CoA and CO(2).</text>
</comment>
<dbReference type="GO" id="GO:0045252">
    <property type="term" value="C:oxoglutarate dehydrogenase complex"/>
    <property type="evidence" value="ECO:0007669"/>
    <property type="project" value="TreeGrafter"/>
</dbReference>
<feature type="domain" description="Transketolase-like pyrimidine-binding" evidence="12">
    <location>
        <begin position="596"/>
        <end position="795"/>
    </location>
</feature>
<dbReference type="FunFam" id="3.40.50.12470:FF:000009">
    <property type="entry name" value="2-oxoglutarate dehydrogenase E1 component"/>
    <property type="match status" value="1"/>
</dbReference>
<evidence type="ECO:0000256" key="3">
    <source>
        <dbReference type="ARBA" id="ARBA00006936"/>
    </source>
</evidence>
<dbReference type="AlphaFoldDB" id="A0A1G5SHX8"/>
<dbReference type="GO" id="GO:0004591">
    <property type="term" value="F:oxoglutarate dehydrogenase (succinyl-transferring) activity"/>
    <property type="evidence" value="ECO:0007669"/>
    <property type="project" value="UniProtKB-EC"/>
</dbReference>
<dbReference type="Gene3D" id="3.40.50.11610">
    <property type="entry name" value="Multifunctional 2-oxoglutarate metabolism enzyme, C-terminal domain"/>
    <property type="match status" value="1"/>
</dbReference>
<dbReference type="Pfam" id="PF16078">
    <property type="entry name" value="2-oxogl_dehyd_N"/>
    <property type="match status" value="1"/>
</dbReference>
<name>A0A1G5SHX8_9PROT</name>
<evidence type="ECO:0000256" key="1">
    <source>
        <dbReference type="ARBA" id="ARBA00001964"/>
    </source>
</evidence>
<dbReference type="GO" id="GO:0005829">
    <property type="term" value="C:cytosol"/>
    <property type="evidence" value="ECO:0007669"/>
    <property type="project" value="TreeGrafter"/>
</dbReference>
<dbReference type="Proteomes" id="UP000198729">
    <property type="component" value="Unassembled WGS sequence"/>
</dbReference>
<evidence type="ECO:0000256" key="4">
    <source>
        <dbReference type="ARBA" id="ARBA00011301"/>
    </source>
</evidence>
<dbReference type="PANTHER" id="PTHR23152:SF4">
    <property type="entry name" value="2-OXOADIPATE DEHYDROGENASE COMPLEX COMPONENT E1"/>
    <property type="match status" value="1"/>
</dbReference>
<dbReference type="Gene3D" id="3.40.50.12470">
    <property type="match status" value="1"/>
</dbReference>
<keyword evidence="8" id="KW-0786">Thiamine pyrophosphate</keyword>
<dbReference type="NCBIfam" id="TIGR00239">
    <property type="entry name" value="2oxo_dh_E1"/>
    <property type="match status" value="1"/>
</dbReference>
<dbReference type="Pfam" id="PF00676">
    <property type="entry name" value="E1_dh"/>
    <property type="match status" value="1"/>
</dbReference>
<dbReference type="Gene3D" id="1.10.287.1150">
    <property type="entry name" value="TPP helical domain"/>
    <property type="match status" value="1"/>
</dbReference>
<dbReference type="PIRSF" id="PIRSF000157">
    <property type="entry name" value="Oxoglu_dh_E1"/>
    <property type="match status" value="1"/>
</dbReference>
<evidence type="ECO:0000259" key="12">
    <source>
        <dbReference type="SMART" id="SM00861"/>
    </source>
</evidence>
<dbReference type="SUPFAM" id="SSF52518">
    <property type="entry name" value="Thiamin diphosphate-binding fold (THDP-binding)"/>
    <property type="match status" value="2"/>
</dbReference>
<keyword evidence="9" id="KW-0324">Glycolysis</keyword>
<dbReference type="NCBIfam" id="NF008907">
    <property type="entry name" value="PRK12270.1"/>
    <property type="match status" value="1"/>
</dbReference>
<evidence type="ECO:0000256" key="11">
    <source>
        <dbReference type="ARBA" id="ARBA00051911"/>
    </source>
</evidence>
<dbReference type="PANTHER" id="PTHR23152">
    <property type="entry name" value="2-OXOGLUTARATE DEHYDROGENASE"/>
    <property type="match status" value="1"/>
</dbReference>
<comment type="cofactor">
    <cofactor evidence="1">
        <name>thiamine diphosphate</name>
        <dbReference type="ChEBI" id="CHEBI:58937"/>
    </cofactor>
</comment>
<dbReference type="InterPro" id="IPR032106">
    <property type="entry name" value="2-oxogl_dehyd_N"/>
</dbReference>
<keyword evidence="7 13" id="KW-0560">Oxidoreductase</keyword>
<evidence type="ECO:0000256" key="2">
    <source>
        <dbReference type="ARBA" id="ARBA00003906"/>
    </source>
</evidence>
<dbReference type="NCBIfam" id="NF006914">
    <property type="entry name" value="PRK09404.1"/>
    <property type="match status" value="1"/>
</dbReference>
<dbReference type="CDD" id="cd02016">
    <property type="entry name" value="TPP_E1_OGDC_like"/>
    <property type="match status" value="1"/>
</dbReference>
<evidence type="ECO:0000256" key="9">
    <source>
        <dbReference type="ARBA" id="ARBA00023152"/>
    </source>
</evidence>
<keyword evidence="14" id="KW-1185">Reference proteome</keyword>
<dbReference type="InterPro" id="IPR042179">
    <property type="entry name" value="KGD_C_sf"/>
</dbReference>
<comment type="catalytic activity">
    <reaction evidence="11">
        <text>N(6)-[(R)-lipoyl]-L-lysyl-[protein] + 2-oxoglutarate + H(+) = N(6)-[(R)-S(8)-succinyldihydrolipoyl]-L-lysyl-[protein] + CO2</text>
        <dbReference type="Rhea" id="RHEA:12188"/>
        <dbReference type="Rhea" id="RHEA-COMP:10474"/>
        <dbReference type="Rhea" id="RHEA-COMP:20092"/>
        <dbReference type="ChEBI" id="CHEBI:15378"/>
        <dbReference type="ChEBI" id="CHEBI:16526"/>
        <dbReference type="ChEBI" id="CHEBI:16810"/>
        <dbReference type="ChEBI" id="CHEBI:83099"/>
        <dbReference type="ChEBI" id="CHEBI:83120"/>
        <dbReference type="EC" id="1.2.4.2"/>
    </reaction>
</comment>
<evidence type="ECO:0000256" key="6">
    <source>
        <dbReference type="ARBA" id="ARBA00013321"/>
    </source>
</evidence>
<accession>A0A1G5SHX8</accession>
<dbReference type="InterPro" id="IPR031717">
    <property type="entry name" value="ODO-1/KGD_C"/>
</dbReference>
<dbReference type="FunFam" id="1.10.287.1150:FF:000004">
    <property type="entry name" value="2-oxoglutarate dehydrogenase E1 component"/>
    <property type="match status" value="1"/>
</dbReference>
<evidence type="ECO:0000256" key="5">
    <source>
        <dbReference type="ARBA" id="ARBA00012280"/>
    </source>
</evidence>
<dbReference type="InterPro" id="IPR005475">
    <property type="entry name" value="Transketolase-like_Pyr-bd"/>
</dbReference>
<evidence type="ECO:0000313" key="13">
    <source>
        <dbReference type="EMBL" id="SCZ86597.1"/>
    </source>
</evidence>